<dbReference type="AlphaFoldDB" id="A0AAE0DRG2"/>
<dbReference type="PANTHER" id="PTHR33919:SF11">
    <property type="entry name" value="EXPRESSED PROTEIN"/>
    <property type="match status" value="1"/>
</dbReference>
<dbReference type="Proteomes" id="UP001281410">
    <property type="component" value="Unassembled WGS sequence"/>
</dbReference>
<sequence>MAFRSVGHLRSLLGGLRGSTTYGTSTTPKAKAYAPTADYGHFQDHIRSKTRALKGDSVPVYVAVGMIALSVSLGLLTAKHQILYSPGVRVKKKTRETLPEVEDPDKVLDESERFLKKSFFRKVAHVQEFEHVVPDPIRNDVFAYKPKAETLKSVGIDPKQQH</sequence>
<evidence type="ECO:0000313" key="2">
    <source>
        <dbReference type="Proteomes" id="UP001281410"/>
    </source>
</evidence>
<dbReference type="EMBL" id="JANJYJ010000010">
    <property type="protein sequence ID" value="KAK3183287.1"/>
    <property type="molecule type" value="Genomic_DNA"/>
</dbReference>
<organism evidence="1 2">
    <name type="scientific">Dipteronia sinensis</name>
    <dbReference type="NCBI Taxonomy" id="43782"/>
    <lineage>
        <taxon>Eukaryota</taxon>
        <taxon>Viridiplantae</taxon>
        <taxon>Streptophyta</taxon>
        <taxon>Embryophyta</taxon>
        <taxon>Tracheophyta</taxon>
        <taxon>Spermatophyta</taxon>
        <taxon>Magnoliopsida</taxon>
        <taxon>eudicotyledons</taxon>
        <taxon>Gunneridae</taxon>
        <taxon>Pentapetalae</taxon>
        <taxon>rosids</taxon>
        <taxon>malvids</taxon>
        <taxon>Sapindales</taxon>
        <taxon>Sapindaceae</taxon>
        <taxon>Hippocastanoideae</taxon>
        <taxon>Acereae</taxon>
        <taxon>Dipteronia</taxon>
    </lineage>
</organism>
<name>A0AAE0DRG2_9ROSI</name>
<dbReference type="PANTHER" id="PTHR33919">
    <property type="entry name" value="OS09G0127700 PROTEIN"/>
    <property type="match status" value="1"/>
</dbReference>
<proteinExistence type="predicted"/>
<gene>
    <name evidence="1" type="ORF">Dsin_030573</name>
</gene>
<accession>A0AAE0DRG2</accession>
<comment type="caution">
    <text evidence="1">The sequence shown here is derived from an EMBL/GenBank/DDBJ whole genome shotgun (WGS) entry which is preliminary data.</text>
</comment>
<evidence type="ECO:0000313" key="1">
    <source>
        <dbReference type="EMBL" id="KAK3183287.1"/>
    </source>
</evidence>
<protein>
    <submittedName>
        <fullName evidence="1">Uncharacterized protein</fullName>
    </submittedName>
</protein>
<reference evidence="1" key="1">
    <citation type="journal article" date="2023" name="Plant J.">
        <title>Genome sequences and population genomics provide insights into the demographic history, inbreeding, and mutation load of two 'living fossil' tree species of Dipteronia.</title>
        <authorList>
            <person name="Feng Y."/>
            <person name="Comes H.P."/>
            <person name="Chen J."/>
            <person name="Zhu S."/>
            <person name="Lu R."/>
            <person name="Zhang X."/>
            <person name="Li P."/>
            <person name="Qiu J."/>
            <person name="Olsen K.M."/>
            <person name="Qiu Y."/>
        </authorList>
    </citation>
    <scope>NUCLEOTIDE SEQUENCE</scope>
    <source>
        <strain evidence="1">NBL</strain>
    </source>
</reference>
<keyword evidence="2" id="KW-1185">Reference proteome</keyword>